<dbReference type="RefSeq" id="XP_036627950.1">
    <property type="nucleotide sequence ID" value="XM_036780567.1"/>
</dbReference>
<feature type="compositionally biased region" description="Low complexity" evidence="1">
    <location>
        <begin position="239"/>
        <end position="255"/>
    </location>
</feature>
<feature type="region of interest" description="Disordered" evidence="1">
    <location>
        <begin position="166"/>
        <end position="261"/>
    </location>
</feature>
<reference evidence="3" key="1">
    <citation type="submission" date="2019-07" db="EMBL/GenBank/DDBJ databases">
        <authorList>
            <person name="Palmer J.M."/>
        </authorList>
    </citation>
    <scope>NUCLEOTIDE SEQUENCE</scope>
    <source>
        <strain evidence="3">PC9</strain>
    </source>
</reference>
<keyword evidence="4" id="KW-1185">Reference proteome</keyword>
<protein>
    <submittedName>
        <fullName evidence="3">Uncharacterized protein</fullName>
    </submittedName>
</protein>
<dbReference type="AlphaFoldDB" id="A0A8H6ZQM7"/>
<feature type="compositionally biased region" description="Low complexity" evidence="1">
    <location>
        <begin position="190"/>
        <end position="200"/>
    </location>
</feature>
<keyword evidence="2" id="KW-0472">Membrane</keyword>
<sequence>MKFVGKNMGGIGTTASLDPRAQYKPGKRNQLASLLPLLFIHSGVDNGNQERPSIVAVSPLGVGRNGATTYDVAREIFTGGFNAINNGVSTFFPSAPVTIHATVVANSEGSVVTEAPQPGQPFAQHVVCDFNRGVGACVSHLFDDGAQITLPFSGRVVPLFTVTVDDVPGRNVQPTPPPSPLPSTPGGPGSPASGSANSPGVVGPGPASSVAAPLGPPGRNVQPTPPPSPLPSTPGGPGSPASGLANSPGAAGASSVTAPPGPEESNGAILMLHGSQCLYIVLVLVFSLNLFC</sequence>
<gene>
    <name evidence="3" type="ORF">PC9H_011082</name>
</gene>
<accession>A0A8H6ZQM7</accession>
<dbReference type="Proteomes" id="UP000623687">
    <property type="component" value="Unassembled WGS sequence"/>
</dbReference>
<evidence type="ECO:0000256" key="1">
    <source>
        <dbReference type="SAM" id="MobiDB-lite"/>
    </source>
</evidence>
<evidence type="ECO:0000313" key="3">
    <source>
        <dbReference type="EMBL" id="KAF7422918.1"/>
    </source>
</evidence>
<dbReference type="GeneID" id="59380900"/>
<feature type="compositionally biased region" description="Pro residues" evidence="1">
    <location>
        <begin position="174"/>
        <end position="185"/>
    </location>
</feature>
<organism evidence="3 4">
    <name type="scientific">Pleurotus ostreatus</name>
    <name type="common">Oyster mushroom</name>
    <name type="synonym">White-rot fungus</name>
    <dbReference type="NCBI Taxonomy" id="5322"/>
    <lineage>
        <taxon>Eukaryota</taxon>
        <taxon>Fungi</taxon>
        <taxon>Dikarya</taxon>
        <taxon>Basidiomycota</taxon>
        <taxon>Agaricomycotina</taxon>
        <taxon>Agaricomycetes</taxon>
        <taxon>Agaricomycetidae</taxon>
        <taxon>Agaricales</taxon>
        <taxon>Pleurotineae</taxon>
        <taxon>Pleurotaceae</taxon>
        <taxon>Pleurotus</taxon>
    </lineage>
</organism>
<keyword evidence="2" id="KW-1133">Transmembrane helix</keyword>
<proteinExistence type="predicted"/>
<comment type="caution">
    <text evidence="3">The sequence shown here is derived from an EMBL/GenBank/DDBJ whole genome shotgun (WGS) entry which is preliminary data.</text>
</comment>
<evidence type="ECO:0000313" key="4">
    <source>
        <dbReference type="Proteomes" id="UP000623687"/>
    </source>
</evidence>
<dbReference type="VEuPathDB" id="FungiDB:PC9H_011082"/>
<dbReference type="EMBL" id="JACETU010000008">
    <property type="protein sequence ID" value="KAF7422918.1"/>
    <property type="molecule type" value="Genomic_DNA"/>
</dbReference>
<evidence type="ECO:0000256" key="2">
    <source>
        <dbReference type="SAM" id="Phobius"/>
    </source>
</evidence>
<keyword evidence="2" id="KW-0812">Transmembrane</keyword>
<feature type="transmembrane region" description="Helical" evidence="2">
    <location>
        <begin position="268"/>
        <end position="291"/>
    </location>
</feature>
<feature type="compositionally biased region" description="Pro residues" evidence="1">
    <location>
        <begin position="223"/>
        <end position="234"/>
    </location>
</feature>
<name>A0A8H6ZQM7_PLEOS</name>